<dbReference type="EMBL" id="CP050467">
    <property type="protein sequence ID" value="UTZ27448.1"/>
    <property type="molecule type" value="Genomic_DNA"/>
</dbReference>
<evidence type="ECO:0000313" key="2">
    <source>
        <dbReference type="EMBL" id="UTZ30257.1"/>
    </source>
</evidence>
<dbReference type="GeneID" id="67376690"/>
<dbReference type="AlphaFoldDB" id="A0A0A3EMD4"/>
<dbReference type="OMA" id="EDHELNY"/>
<dbReference type="Proteomes" id="UP001059912">
    <property type="component" value="Chromosome 1"/>
</dbReference>
<gene>
    <name evidence="1" type="ORF">HB761_12265</name>
    <name evidence="2" type="ORF">HB762_01865</name>
</gene>
<proteinExistence type="predicted"/>
<accession>A0A0A3EMD4</accession>
<evidence type="ECO:0000313" key="1">
    <source>
        <dbReference type="EMBL" id="UTZ27448.1"/>
    </source>
</evidence>
<dbReference type="RefSeq" id="WP_005432950.1">
    <property type="nucleotide sequence ID" value="NZ_BBKG01000050.1"/>
</dbReference>
<keyword evidence="4" id="KW-1185">Reference proteome</keyword>
<organism evidence="1 3">
    <name type="scientific">Vibrio campbellii</name>
    <dbReference type="NCBI Taxonomy" id="680"/>
    <lineage>
        <taxon>Bacteria</taxon>
        <taxon>Pseudomonadati</taxon>
        <taxon>Pseudomonadota</taxon>
        <taxon>Gammaproteobacteria</taxon>
        <taxon>Vibrionales</taxon>
        <taxon>Vibrionaceae</taxon>
        <taxon>Vibrio</taxon>
    </lineage>
</organism>
<sequence length="68" mass="7763">MAADKDLVNFSEDHELNYCLRSAGKRQTQENRDALVDLGRQVKQNLGKRVLTQDDVRGAIQNNDDLFD</sequence>
<evidence type="ECO:0000313" key="3">
    <source>
        <dbReference type="Proteomes" id="UP001058687"/>
    </source>
</evidence>
<reference evidence="1" key="1">
    <citation type="submission" date="2020-03" db="EMBL/GenBank/DDBJ databases">
        <title>Five strains of Vibrio campbellii isolated from Mariana Trench.</title>
        <authorList>
            <person name="Liang J."/>
            <person name="Zhang X.-H."/>
        </authorList>
    </citation>
    <scope>NUCLEOTIDE SEQUENCE</scope>
    <source>
        <strain evidence="2">LJC013</strain>
        <strain evidence="1">LJC014</strain>
    </source>
</reference>
<dbReference type="Proteomes" id="UP001058687">
    <property type="component" value="Chromosome 1"/>
</dbReference>
<evidence type="ECO:0000313" key="4">
    <source>
        <dbReference type="Proteomes" id="UP001059912"/>
    </source>
</evidence>
<protein>
    <submittedName>
        <fullName evidence="1">Uncharacterized protein</fullName>
    </submittedName>
</protein>
<dbReference type="EMBL" id="CP050470">
    <property type="protein sequence ID" value="UTZ30257.1"/>
    <property type="molecule type" value="Genomic_DNA"/>
</dbReference>
<name>A0A0A3EMD4_9VIBR</name>
<dbReference type="OrthoDB" id="5686121at2"/>